<dbReference type="Proteomes" id="UP000251341">
    <property type="component" value="Unassembled WGS sequence"/>
</dbReference>
<keyword evidence="10" id="KW-0675">Receptor</keyword>
<evidence type="ECO:0000259" key="15">
    <source>
        <dbReference type="Pfam" id="PF00593"/>
    </source>
</evidence>
<dbReference type="InterPro" id="IPR037066">
    <property type="entry name" value="Plug_dom_sf"/>
</dbReference>
<dbReference type="GO" id="GO:0015889">
    <property type="term" value="P:cobalamin transport"/>
    <property type="evidence" value="ECO:0007669"/>
    <property type="project" value="TreeGrafter"/>
</dbReference>
<keyword evidence="11 12" id="KW-0998">Cell outer membrane</keyword>
<dbReference type="RefSeq" id="WP_108402493.1">
    <property type="nucleotide sequence ID" value="NZ_NESP01000001.1"/>
</dbReference>
<evidence type="ECO:0000259" key="16">
    <source>
        <dbReference type="Pfam" id="PF07715"/>
    </source>
</evidence>
<evidence type="ECO:0000313" key="18">
    <source>
        <dbReference type="Proteomes" id="UP000251341"/>
    </source>
</evidence>
<feature type="domain" description="TonB-dependent receptor plug" evidence="16">
    <location>
        <begin position="52"/>
        <end position="158"/>
    </location>
</feature>
<evidence type="ECO:0000256" key="5">
    <source>
        <dbReference type="ARBA" id="ARBA00022692"/>
    </source>
</evidence>
<evidence type="ECO:0000256" key="3">
    <source>
        <dbReference type="ARBA" id="ARBA00022448"/>
    </source>
</evidence>
<keyword evidence="5 12" id="KW-0812">Transmembrane</keyword>
<evidence type="ECO:0000313" key="17">
    <source>
        <dbReference type="EMBL" id="PUE60131.1"/>
    </source>
</evidence>
<dbReference type="CDD" id="cd01347">
    <property type="entry name" value="ligand_gated_channel"/>
    <property type="match status" value="1"/>
</dbReference>
<feature type="signal peptide" evidence="14">
    <location>
        <begin position="1"/>
        <end position="33"/>
    </location>
</feature>
<reference evidence="17 18" key="1">
    <citation type="submission" date="2017-04" db="EMBL/GenBank/DDBJ databases">
        <title>Unexpected and diverse lifestyles within the genus Limnohabitans.</title>
        <authorList>
            <person name="Kasalicky V."/>
            <person name="Mehrshad M."/>
            <person name="Andrei S.-A."/>
            <person name="Salcher M."/>
            <person name="Kratochvilova H."/>
            <person name="Simek K."/>
            <person name="Ghai R."/>
        </authorList>
    </citation>
    <scope>NUCLEOTIDE SEQUENCE [LARGE SCALE GENOMIC DNA]</scope>
    <source>
        <strain evidence="17 18">MWH-C5</strain>
    </source>
</reference>
<evidence type="ECO:0000256" key="12">
    <source>
        <dbReference type="PROSITE-ProRule" id="PRU01360"/>
    </source>
</evidence>
<keyword evidence="18" id="KW-1185">Reference proteome</keyword>
<keyword evidence="4 12" id="KW-1134">Transmembrane beta strand</keyword>
<name>A0A315ESB7_9BURK</name>
<comment type="subcellular location">
    <subcellularLocation>
        <location evidence="1 12">Cell outer membrane</location>
        <topology evidence="1 12">Multi-pass membrane protein</topology>
    </subcellularLocation>
</comment>
<organism evidence="17 18">
    <name type="scientific">Limnohabitans curvus</name>
    <dbReference type="NCBI Taxonomy" id="323423"/>
    <lineage>
        <taxon>Bacteria</taxon>
        <taxon>Pseudomonadati</taxon>
        <taxon>Pseudomonadota</taxon>
        <taxon>Betaproteobacteria</taxon>
        <taxon>Burkholderiales</taxon>
        <taxon>Comamonadaceae</taxon>
        <taxon>Limnohabitans</taxon>
    </lineage>
</organism>
<dbReference type="InterPro" id="IPR036942">
    <property type="entry name" value="Beta-barrel_TonB_sf"/>
</dbReference>
<comment type="similarity">
    <text evidence="2 12 13">Belongs to the TonB-dependent receptor family.</text>
</comment>
<dbReference type="EMBL" id="NESP01000001">
    <property type="protein sequence ID" value="PUE60131.1"/>
    <property type="molecule type" value="Genomic_DNA"/>
</dbReference>
<dbReference type="PROSITE" id="PS52016">
    <property type="entry name" value="TONB_DEPENDENT_REC_3"/>
    <property type="match status" value="1"/>
</dbReference>
<dbReference type="AlphaFoldDB" id="A0A315ESB7"/>
<dbReference type="Gene3D" id="2.170.130.10">
    <property type="entry name" value="TonB-dependent receptor, plug domain"/>
    <property type="match status" value="1"/>
</dbReference>
<comment type="caution">
    <text evidence="17">The sequence shown here is derived from an EMBL/GenBank/DDBJ whole genome shotgun (WGS) entry which is preliminary data.</text>
</comment>
<evidence type="ECO:0000256" key="13">
    <source>
        <dbReference type="RuleBase" id="RU003357"/>
    </source>
</evidence>
<keyword evidence="7" id="KW-0406">Ion transport</keyword>
<dbReference type="PANTHER" id="PTHR30069">
    <property type="entry name" value="TONB-DEPENDENT OUTER MEMBRANE RECEPTOR"/>
    <property type="match status" value="1"/>
</dbReference>
<keyword evidence="9 12" id="KW-0472">Membrane</keyword>
<gene>
    <name evidence="17" type="ORF">B9Z44_11455</name>
</gene>
<feature type="domain" description="TonB-dependent receptor-like beta-barrel" evidence="15">
    <location>
        <begin position="230"/>
        <end position="599"/>
    </location>
</feature>
<evidence type="ECO:0000256" key="4">
    <source>
        <dbReference type="ARBA" id="ARBA00022452"/>
    </source>
</evidence>
<sequence length="627" mass="68294">MKKSIRLRARALARFSAPALSVLSLAVAASVQAQGIEVNPVVVSASRMEQPLSDVLSSVSVITRADIDKSQAVTLADLLQGEAGFEFGRNGGPGATTSFFLRGQESKSVVVLIDGVRSQIDGAGALTITDLPLNQIEQVEVLRGNAGALYGESAIGGVINIITRSRKGAPKAYGIATIGSRKTGDLSVGYGGRADETSFDLNAGVSGTAGFSAMNADKSASVNPDRDAYRNQYAAAKVDQRIDPTLRVGIRGSLKNSVIDYDDSNWGSGLKTDTHQLLIKTDLVGGYVNKRLTENWVTNFDATAANYSYDAVKNGLVASDGYYAGHQDVFRWSNNYAIHSSTTLNFGLDQSNEKFQQRSSYDLNRDTTSYSLGMTSKLDRWSLQGNVRRDELTMNRLSGSALKKEYANNNHLLGLGYQLSEPWRLTSTMSTAFRAPTGSELAYGGPNLLPETHRSQELGVVYSVDKALMRVVYFQTKTQDAIDWLTNGYNNVGEVRNRGYEFTARLDVWGNNIKASYVSQDPLNVTGNYLPGRRAKQYGSFDISRWISGYEVGTKFVGASDRGDINSSSSGTLAGYTTWTFYASRKIDTDWTARVKLENAFNRNYELAGGYNTPGRGIFATLQYQPK</sequence>
<keyword evidence="3 12" id="KW-0813">Transport</keyword>
<dbReference type="InterPro" id="IPR000531">
    <property type="entry name" value="Beta-barrel_TonB"/>
</dbReference>
<dbReference type="InterPro" id="IPR039426">
    <property type="entry name" value="TonB-dep_rcpt-like"/>
</dbReference>
<keyword evidence="8 13" id="KW-0798">TonB box</keyword>
<evidence type="ECO:0000256" key="1">
    <source>
        <dbReference type="ARBA" id="ARBA00004571"/>
    </source>
</evidence>
<evidence type="ECO:0000256" key="7">
    <source>
        <dbReference type="ARBA" id="ARBA00023065"/>
    </source>
</evidence>
<dbReference type="SUPFAM" id="SSF56935">
    <property type="entry name" value="Porins"/>
    <property type="match status" value="1"/>
</dbReference>
<evidence type="ECO:0000256" key="8">
    <source>
        <dbReference type="ARBA" id="ARBA00023077"/>
    </source>
</evidence>
<evidence type="ECO:0000256" key="2">
    <source>
        <dbReference type="ARBA" id="ARBA00009810"/>
    </source>
</evidence>
<proteinExistence type="inferred from homology"/>
<evidence type="ECO:0000256" key="11">
    <source>
        <dbReference type="ARBA" id="ARBA00023237"/>
    </source>
</evidence>
<dbReference type="Pfam" id="PF07715">
    <property type="entry name" value="Plug"/>
    <property type="match status" value="1"/>
</dbReference>
<dbReference type="Gene3D" id="2.40.170.20">
    <property type="entry name" value="TonB-dependent receptor, beta-barrel domain"/>
    <property type="match status" value="1"/>
</dbReference>
<keyword evidence="6 14" id="KW-0732">Signal</keyword>
<evidence type="ECO:0000256" key="9">
    <source>
        <dbReference type="ARBA" id="ARBA00023136"/>
    </source>
</evidence>
<accession>A0A315ESB7</accession>
<feature type="chain" id="PRO_5016410504" description="TonB-dependent receptor" evidence="14">
    <location>
        <begin position="34"/>
        <end position="627"/>
    </location>
</feature>
<dbReference type="Pfam" id="PF00593">
    <property type="entry name" value="TonB_dep_Rec_b-barrel"/>
    <property type="match status" value="1"/>
</dbReference>
<dbReference type="InterPro" id="IPR012910">
    <property type="entry name" value="Plug_dom"/>
</dbReference>
<dbReference type="GO" id="GO:0006811">
    <property type="term" value="P:monoatomic ion transport"/>
    <property type="evidence" value="ECO:0007669"/>
    <property type="project" value="UniProtKB-KW"/>
</dbReference>
<dbReference type="GO" id="GO:0009279">
    <property type="term" value="C:cell outer membrane"/>
    <property type="evidence" value="ECO:0007669"/>
    <property type="project" value="UniProtKB-SubCell"/>
</dbReference>
<evidence type="ECO:0000256" key="6">
    <source>
        <dbReference type="ARBA" id="ARBA00022729"/>
    </source>
</evidence>
<evidence type="ECO:0008006" key="19">
    <source>
        <dbReference type="Google" id="ProtNLM"/>
    </source>
</evidence>
<dbReference type="PANTHER" id="PTHR30069:SF53">
    <property type="entry name" value="COLICIN I RECEPTOR-RELATED"/>
    <property type="match status" value="1"/>
</dbReference>
<evidence type="ECO:0000256" key="14">
    <source>
        <dbReference type="SAM" id="SignalP"/>
    </source>
</evidence>
<protein>
    <recommendedName>
        <fullName evidence="19">TonB-dependent receptor</fullName>
    </recommendedName>
</protein>
<evidence type="ECO:0000256" key="10">
    <source>
        <dbReference type="ARBA" id="ARBA00023170"/>
    </source>
</evidence>